<keyword evidence="2" id="KW-0479">Metal-binding</keyword>
<dbReference type="PANTHER" id="PTHR11358:SF26">
    <property type="entry name" value="GUANIDINO ACID HYDROLASE, MITOCHONDRIAL"/>
    <property type="match status" value="1"/>
</dbReference>
<evidence type="ECO:0000256" key="4">
    <source>
        <dbReference type="RuleBase" id="RU003684"/>
    </source>
</evidence>
<keyword evidence="3 4" id="KW-0378">Hydrolase</keyword>
<organism evidence="6">
    <name type="scientific">Bionectria ochroleuca</name>
    <name type="common">Gliocladium roseum</name>
    <dbReference type="NCBI Taxonomy" id="29856"/>
    <lineage>
        <taxon>Eukaryota</taxon>
        <taxon>Fungi</taxon>
        <taxon>Dikarya</taxon>
        <taxon>Ascomycota</taxon>
        <taxon>Pezizomycotina</taxon>
        <taxon>Sordariomycetes</taxon>
        <taxon>Hypocreomycetidae</taxon>
        <taxon>Hypocreales</taxon>
        <taxon>Bionectriaceae</taxon>
        <taxon>Clonostachys</taxon>
    </lineage>
</organism>
<evidence type="ECO:0008006" key="7">
    <source>
        <dbReference type="Google" id="ProtNLM"/>
    </source>
</evidence>
<dbReference type="SUPFAM" id="SSF52768">
    <property type="entry name" value="Arginase/deacetylase"/>
    <property type="match status" value="1"/>
</dbReference>
<evidence type="ECO:0000256" key="1">
    <source>
        <dbReference type="ARBA" id="ARBA00009227"/>
    </source>
</evidence>
<dbReference type="EMBL" id="CDPU01000013">
    <property type="protein sequence ID" value="CEO49329.1"/>
    <property type="molecule type" value="Genomic_DNA"/>
</dbReference>
<dbReference type="GO" id="GO:0033389">
    <property type="term" value="P:putrescine biosynthetic process from arginine, via agmatine"/>
    <property type="evidence" value="ECO:0007669"/>
    <property type="project" value="TreeGrafter"/>
</dbReference>
<dbReference type="PANTHER" id="PTHR11358">
    <property type="entry name" value="ARGINASE/AGMATINASE"/>
    <property type="match status" value="1"/>
</dbReference>
<dbReference type="InterPro" id="IPR020855">
    <property type="entry name" value="Ureohydrolase_Mn_BS"/>
</dbReference>
<feature type="chain" id="PRO_5002117740" description="Agmatinase" evidence="5">
    <location>
        <begin position="19"/>
        <end position="306"/>
    </location>
</feature>
<evidence type="ECO:0000256" key="3">
    <source>
        <dbReference type="ARBA" id="ARBA00022801"/>
    </source>
</evidence>
<protein>
    <recommendedName>
        <fullName evidence="7">Agmatinase</fullName>
    </recommendedName>
</protein>
<feature type="signal peptide" evidence="5">
    <location>
        <begin position="1"/>
        <end position="18"/>
    </location>
</feature>
<proteinExistence type="inferred from homology"/>
<dbReference type="PROSITE" id="PS01053">
    <property type="entry name" value="ARGINASE_1"/>
    <property type="match status" value="1"/>
</dbReference>
<dbReference type="InterPro" id="IPR023696">
    <property type="entry name" value="Ureohydrolase_dom_sf"/>
</dbReference>
<dbReference type="GO" id="GO:0046872">
    <property type="term" value="F:metal ion binding"/>
    <property type="evidence" value="ECO:0007669"/>
    <property type="project" value="UniProtKB-KW"/>
</dbReference>
<evidence type="ECO:0000313" key="6">
    <source>
        <dbReference type="EMBL" id="CEO49329.1"/>
    </source>
</evidence>
<evidence type="ECO:0000256" key="2">
    <source>
        <dbReference type="ARBA" id="ARBA00022723"/>
    </source>
</evidence>
<dbReference type="PROSITE" id="PS51257">
    <property type="entry name" value="PROKAR_LIPOPROTEIN"/>
    <property type="match status" value="1"/>
</dbReference>
<comment type="similarity">
    <text evidence="1">Belongs to the arginase family. Agmatinase subfamily.</text>
</comment>
<accession>A0A0B7JWH0</accession>
<sequence>MKASLVLSTLLLPFGAFACGGHGEVREWSQEEIDELEKKWGTDWSFSGISTFAHLPHVRCLTTPSEVYDIAILGAPFDTAIIDCGDIPVVPMDNALALEQMTVAFTELGQRPPVSPYPSAWSSKQTHFNHGSMFWLAGQEGLIANSSSQPSLHAGLRTRLSGTEYPNTDYLDDDAQNWVRIAADEIDEIGPSAVAARIMKTIGTEDPVYLSVDIDVLDPAFAPGTGTPEPGGWTTREFIRILRGIEGLNVVGADIVEVSPSYDGRGEETALAGAQVAYEILTSMIKKGLDKPAKVDETKTQAKDEL</sequence>
<reference evidence="6" key="1">
    <citation type="submission" date="2015-01" db="EMBL/GenBank/DDBJ databases">
        <authorList>
            <person name="Durling Mikael"/>
        </authorList>
    </citation>
    <scope>NUCLEOTIDE SEQUENCE</scope>
</reference>
<dbReference type="PROSITE" id="PS51409">
    <property type="entry name" value="ARGINASE_2"/>
    <property type="match status" value="1"/>
</dbReference>
<keyword evidence="5" id="KW-0732">Signal</keyword>
<dbReference type="AlphaFoldDB" id="A0A0B7JWH0"/>
<dbReference type="GO" id="GO:0008783">
    <property type="term" value="F:agmatinase activity"/>
    <property type="evidence" value="ECO:0007669"/>
    <property type="project" value="TreeGrafter"/>
</dbReference>
<dbReference type="Gene3D" id="3.40.800.10">
    <property type="entry name" value="Ureohydrolase domain"/>
    <property type="match status" value="2"/>
</dbReference>
<name>A0A0B7JWH0_BIOOC</name>
<dbReference type="Pfam" id="PF00491">
    <property type="entry name" value="Arginase"/>
    <property type="match status" value="1"/>
</dbReference>
<dbReference type="InterPro" id="IPR006035">
    <property type="entry name" value="Ureohydrolase"/>
</dbReference>
<evidence type="ECO:0000256" key="5">
    <source>
        <dbReference type="SAM" id="SignalP"/>
    </source>
</evidence>
<gene>
    <name evidence="6" type="ORF">BN869_000005386_1</name>
</gene>